<protein>
    <submittedName>
        <fullName evidence="2">PASTA domain-containing protein</fullName>
    </submittedName>
</protein>
<feature type="signal peptide" evidence="1">
    <location>
        <begin position="1"/>
        <end position="21"/>
    </location>
</feature>
<dbReference type="EMBL" id="CP142149">
    <property type="protein sequence ID" value="WSE31930.1"/>
    <property type="molecule type" value="Genomic_DNA"/>
</dbReference>
<feature type="chain" id="PRO_5046291127" evidence="1">
    <location>
        <begin position="22"/>
        <end position="133"/>
    </location>
</feature>
<keyword evidence="3" id="KW-1185">Reference proteome</keyword>
<proteinExistence type="predicted"/>
<sequence>MTQLGKALPITAAVLLTVACGARPGDSGTPATNASPAATAATTTTTTAATTTAKATTTATAVALTVPDVSGMNHQDAQDAMQAAGLYNLREVDSSGRHRLMILDRDWCQTGQDPKPGAKADAGTVVTLYADKC</sequence>
<reference evidence="2 3" key="1">
    <citation type="journal article" date="2015" name="Int. J. Syst. Evol. Microbiol.">
        <title>Amycolatopsis rhabdoformis sp. nov., an actinomycete isolated from a tropical forest soil.</title>
        <authorList>
            <person name="Souza W.R."/>
            <person name="Silva R.E."/>
            <person name="Goodfellow M."/>
            <person name="Busarakam K."/>
            <person name="Figueiro F.S."/>
            <person name="Ferreira D."/>
            <person name="Rodrigues-Filho E."/>
            <person name="Moraes L.A.B."/>
            <person name="Zucchi T.D."/>
        </authorList>
    </citation>
    <scope>NUCLEOTIDE SEQUENCE [LARGE SCALE GENOMIC DNA]</scope>
    <source>
        <strain evidence="2 3">NCIMB 14900</strain>
    </source>
</reference>
<dbReference type="Gene3D" id="3.30.10.20">
    <property type="match status" value="1"/>
</dbReference>
<organism evidence="2 3">
    <name type="scientific">Amycolatopsis rhabdoformis</name>
    <dbReference type="NCBI Taxonomy" id="1448059"/>
    <lineage>
        <taxon>Bacteria</taxon>
        <taxon>Bacillati</taxon>
        <taxon>Actinomycetota</taxon>
        <taxon>Actinomycetes</taxon>
        <taxon>Pseudonocardiales</taxon>
        <taxon>Pseudonocardiaceae</taxon>
        <taxon>Amycolatopsis</taxon>
    </lineage>
</organism>
<keyword evidence="1" id="KW-0732">Signal</keyword>
<name>A0ABZ1IEQ4_9PSEU</name>
<accession>A0ABZ1IEQ4</accession>
<dbReference type="InterPro" id="IPR005543">
    <property type="entry name" value="PASTA_dom"/>
</dbReference>
<dbReference type="PROSITE" id="PS51257">
    <property type="entry name" value="PROKAR_LIPOPROTEIN"/>
    <property type="match status" value="1"/>
</dbReference>
<gene>
    <name evidence="2" type="ORF">VSH64_07380</name>
</gene>
<evidence type="ECO:0000313" key="3">
    <source>
        <dbReference type="Proteomes" id="UP001330812"/>
    </source>
</evidence>
<evidence type="ECO:0000313" key="2">
    <source>
        <dbReference type="EMBL" id="WSE31930.1"/>
    </source>
</evidence>
<dbReference type="Proteomes" id="UP001330812">
    <property type="component" value="Chromosome"/>
</dbReference>
<dbReference type="RefSeq" id="WP_326834738.1">
    <property type="nucleotide sequence ID" value="NZ_CP142149.1"/>
</dbReference>
<dbReference type="CDD" id="cd06577">
    <property type="entry name" value="PASTA_pknB"/>
    <property type="match status" value="1"/>
</dbReference>
<evidence type="ECO:0000256" key="1">
    <source>
        <dbReference type="SAM" id="SignalP"/>
    </source>
</evidence>